<feature type="region of interest" description="Disordered" evidence="1">
    <location>
        <begin position="134"/>
        <end position="158"/>
    </location>
</feature>
<keyword evidence="2" id="KW-0472">Membrane</keyword>
<organism evidence="3 4">
    <name type="scientific">Biomphalaria glabrata</name>
    <name type="common">Bloodfluke planorb</name>
    <name type="synonym">Freshwater snail</name>
    <dbReference type="NCBI Taxonomy" id="6526"/>
    <lineage>
        <taxon>Eukaryota</taxon>
        <taxon>Metazoa</taxon>
        <taxon>Spiralia</taxon>
        <taxon>Lophotrochozoa</taxon>
        <taxon>Mollusca</taxon>
        <taxon>Gastropoda</taxon>
        <taxon>Heterobranchia</taxon>
        <taxon>Euthyneura</taxon>
        <taxon>Panpulmonata</taxon>
        <taxon>Hygrophila</taxon>
        <taxon>Lymnaeoidea</taxon>
        <taxon>Planorbidae</taxon>
        <taxon>Biomphalaria</taxon>
    </lineage>
</organism>
<feature type="transmembrane region" description="Helical" evidence="2">
    <location>
        <begin position="96"/>
        <end position="123"/>
    </location>
</feature>
<evidence type="ECO:0000313" key="4">
    <source>
        <dbReference type="RefSeq" id="XP_055872555.1"/>
    </source>
</evidence>
<reference evidence="4" key="1">
    <citation type="submission" date="2025-08" db="UniProtKB">
        <authorList>
            <consortium name="RefSeq"/>
        </authorList>
    </citation>
    <scope>IDENTIFICATION</scope>
</reference>
<dbReference type="GeneID" id="106057707"/>
<dbReference type="Proteomes" id="UP001165740">
    <property type="component" value="Chromosome 18"/>
</dbReference>
<evidence type="ECO:0000256" key="1">
    <source>
        <dbReference type="SAM" id="MobiDB-lite"/>
    </source>
</evidence>
<feature type="compositionally biased region" description="Polar residues" evidence="1">
    <location>
        <begin position="10"/>
        <end position="20"/>
    </location>
</feature>
<accession>A0A9W2ZBZ4</accession>
<evidence type="ECO:0000256" key="2">
    <source>
        <dbReference type="SAM" id="Phobius"/>
    </source>
</evidence>
<keyword evidence="2" id="KW-1133">Transmembrane helix</keyword>
<proteinExistence type="predicted"/>
<gene>
    <name evidence="4" type="primary">LOC106057707</name>
</gene>
<name>A0A9W2ZBZ4_BIOGL</name>
<feature type="region of interest" description="Disordered" evidence="1">
    <location>
        <begin position="1"/>
        <end position="20"/>
    </location>
</feature>
<evidence type="ECO:0000313" key="3">
    <source>
        <dbReference type="Proteomes" id="UP001165740"/>
    </source>
</evidence>
<sequence>MFEEKRTSDPDQSSARSLKQKRSSLTCSEHTAKTYRLFVGDDYHCRLPSYEQLASGQYARINDLFGIPFFELLKDSGNSTDSKSDKRGIPLTLAKGVFLMCLAALACILEFCDLSSILANLYLYGTVYHRPPDKEPQHQIPIGQRKTRKKRGRKKMQK</sequence>
<feature type="compositionally biased region" description="Basic residues" evidence="1">
    <location>
        <begin position="145"/>
        <end position="158"/>
    </location>
</feature>
<dbReference type="RefSeq" id="XP_055872555.1">
    <property type="nucleotide sequence ID" value="XM_056016580.1"/>
</dbReference>
<keyword evidence="2" id="KW-0812">Transmembrane</keyword>
<protein>
    <submittedName>
        <fullName evidence="4">Uncharacterized protein LOC106057707</fullName>
    </submittedName>
</protein>
<keyword evidence="3" id="KW-1185">Reference proteome</keyword>
<dbReference type="AlphaFoldDB" id="A0A9W2ZBZ4"/>